<dbReference type="GO" id="GO:0005634">
    <property type="term" value="C:nucleus"/>
    <property type="evidence" value="ECO:0007669"/>
    <property type="project" value="TreeGrafter"/>
</dbReference>
<keyword evidence="2" id="KW-0143">Chaperone</keyword>
<evidence type="ECO:0000256" key="1">
    <source>
        <dbReference type="ARBA" id="ARBA00019186"/>
    </source>
</evidence>
<dbReference type="EMBL" id="QGKY02001925">
    <property type="protein sequence ID" value="KAF2546793.1"/>
    <property type="molecule type" value="Genomic_DNA"/>
</dbReference>
<dbReference type="AlphaFoldDB" id="A0A8S9GLS7"/>
<dbReference type="Gene3D" id="3.40.50.10900">
    <property type="entry name" value="PAC-like subunit"/>
    <property type="match status" value="1"/>
</dbReference>
<dbReference type="InterPro" id="IPR019151">
    <property type="entry name" value="Proteasome_assmbl_chaperone_2"/>
</dbReference>
<dbReference type="PANTHER" id="PTHR12970">
    <property type="entry name" value="PROTEASOME ASSEMBLY CHAPERONE 2"/>
    <property type="match status" value="1"/>
</dbReference>
<dbReference type="InterPro" id="IPR038389">
    <property type="entry name" value="PSMG2_sf"/>
</dbReference>
<dbReference type="GO" id="GO:0005829">
    <property type="term" value="C:cytosol"/>
    <property type="evidence" value="ECO:0007669"/>
    <property type="project" value="TreeGrafter"/>
</dbReference>
<dbReference type="PANTHER" id="PTHR12970:SF2">
    <property type="entry name" value="PROTEASOME ASSEMBLY CHAPERONE 2"/>
    <property type="match status" value="1"/>
</dbReference>
<evidence type="ECO:0000256" key="2">
    <source>
        <dbReference type="ARBA" id="ARBA00023186"/>
    </source>
</evidence>
<sequence>MEFVVEEGKRVHEECSTLILPALSIGNVGQLSVDLLVSSTAAERVGYLDDLNLLPCVGNDAYGPLPCGDLALPLEVYESSSTAITLAQQRSPVAKRLLENGLTGEDNVVKMEGIHTFNCPAPAFKRAIGFAENIVERSSPMK</sequence>
<proteinExistence type="inferred from homology"/>
<evidence type="ECO:0000256" key="3">
    <source>
        <dbReference type="ARBA" id="ARBA00025745"/>
    </source>
</evidence>
<comment type="caution">
    <text evidence="4">The sequence shown here is derived from an EMBL/GenBank/DDBJ whole genome shotgun (WGS) entry which is preliminary data.</text>
</comment>
<dbReference type="InterPro" id="IPR016562">
    <property type="entry name" value="Proteasome_assmbl_chp_2_euk"/>
</dbReference>
<comment type="similarity">
    <text evidence="3">Belongs to the PSMG2 family.</text>
</comment>
<gene>
    <name evidence="4" type="ORF">F2Q70_00023011</name>
</gene>
<dbReference type="GO" id="GO:0043248">
    <property type="term" value="P:proteasome assembly"/>
    <property type="evidence" value="ECO:0007669"/>
    <property type="project" value="TreeGrafter"/>
</dbReference>
<reference evidence="4" key="1">
    <citation type="submission" date="2019-12" db="EMBL/GenBank/DDBJ databases">
        <title>Genome sequencing and annotation of Brassica cretica.</title>
        <authorList>
            <person name="Studholme D.J."/>
            <person name="Sarris P.F."/>
        </authorList>
    </citation>
    <scope>NUCLEOTIDE SEQUENCE</scope>
    <source>
        <strain evidence="4">PFS-102/07</strain>
        <tissue evidence="4">Leaf</tissue>
    </source>
</reference>
<dbReference type="Pfam" id="PF09754">
    <property type="entry name" value="PAC2"/>
    <property type="match status" value="1"/>
</dbReference>
<evidence type="ECO:0000313" key="4">
    <source>
        <dbReference type="EMBL" id="KAF2546793.1"/>
    </source>
</evidence>
<name>A0A8S9GLS7_BRACR</name>
<organism evidence="4">
    <name type="scientific">Brassica cretica</name>
    <name type="common">Mustard</name>
    <dbReference type="NCBI Taxonomy" id="69181"/>
    <lineage>
        <taxon>Eukaryota</taxon>
        <taxon>Viridiplantae</taxon>
        <taxon>Streptophyta</taxon>
        <taxon>Embryophyta</taxon>
        <taxon>Tracheophyta</taxon>
        <taxon>Spermatophyta</taxon>
        <taxon>Magnoliopsida</taxon>
        <taxon>eudicotyledons</taxon>
        <taxon>Gunneridae</taxon>
        <taxon>Pentapetalae</taxon>
        <taxon>rosids</taxon>
        <taxon>malvids</taxon>
        <taxon>Brassicales</taxon>
        <taxon>Brassicaceae</taxon>
        <taxon>Brassiceae</taxon>
        <taxon>Brassica</taxon>
    </lineage>
</organism>
<accession>A0A8S9GLS7</accession>
<protein>
    <recommendedName>
        <fullName evidence="1">Proteasome assembly chaperone 2</fullName>
    </recommendedName>
</protein>